<dbReference type="SUPFAM" id="SSF55021">
    <property type="entry name" value="ACT-like"/>
    <property type="match status" value="1"/>
</dbReference>
<dbReference type="SMART" id="SM00116">
    <property type="entry name" value="CBS"/>
    <property type="match status" value="2"/>
</dbReference>
<protein>
    <submittedName>
        <fullName evidence="2">CBS domain-containing protein</fullName>
    </submittedName>
</protein>
<dbReference type="RefSeq" id="WP_059134199.1">
    <property type="nucleotide sequence ID" value="NZ_CP013988.1"/>
</dbReference>
<name>A0A0U4PBT5_9LACT</name>
<dbReference type="CDD" id="cd04584">
    <property type="entry name" value="CBS_pair_AcuB_like"/>
    <property type="match status" value="1"/>
</dbReference>
<dbReference type="InterPro" id="IPR045865">
    <property type="entry name" value="ACT-like_dom_sf"/>
</dbReference>
<evidence type="ECO:0000313" key="3">
    <source>
        <dbReference type="Proteomes" id="UP001164714"/>
    </source>
</evidence>
<dbReference type="InterPro" id="IPR000644">
    <property type="entry name" value="CBS_dom"/>
</dbReference>
<dbReference type="PROSITE" id="PS51371">
    <property type="entry name" value="CBS"/>
    <property type="match status" value="2"/>
</dbReference>
<dbReference type="SUPFAM" id="SSF54631">
    <property type="entry name" value="CBS-domain pair"/>
    <property type="match status" value="1"/>
</dbReference>
<dbReference type="PROSITE" id="PS51671">
    <property type="entry name" value="ACT"/>
    <property type="match status" value="1"/>
</dbReference>
<dbReference type="Proteomes" id="UP001164714">
    <property type="component" value="Chromosome"/>
</dbReference>
<dbReference type="AlphaFoldDB" id="A0A0U4PBT5"/>
<organism evidence="2 3">
    <name type="scientific">Aerococcus urinaeequi</name>
    <dbReference type="NCBI Taxonomy" id="51665"/>
    <lineage>
        <taxon>Bacteria</taxon>
        <taxon>Bacillati</taxon>
        <taxon>Bacillota</taxon>
        <taxon>Bacilli</taxon>
        <taxon>Lactobacillales</taxon>
        <taxon>Aerococcaceae</taxon>
        <taxon>Aerococcus</taxon>
    </lineage>
</organism>
<dbReference type="Gene3D" id="3.30.70.260">
    <property type="match status" value="1"/>
</dbReference>
<dbReference type="OrthoDB" id="9802114at2"/>
<keyword evidence="1" id="KW-0129">CBS domain</keyword>
<dbReference type="InterPro" id="IPR002912">
    <property type="entry name" value="ACT_dom"/>
</dbReference>
<dbReference type="Pfam" id="PF01842">
    <property type="entry name" value="ACT"/>
    <property type="match status" value="1"/>
</dbReference>
<accession>A0A0U4PBT5</accession>
<dbReference type="InterPro" id="IPR046342">
    <property type="entry name" value="CBS_dom_sf"/>
</dbReference>
<dbReference type="PANTHER" id="PTHR43080:SF2">
    <property type="entry name" value="CBS DOMAIN-CONTAINING PROTEIN"/>
    <property type="match status" value="1"/>
</dbReference>
<evidence type="ECO:0000313" key="2">
    <source>
        <dbReference type="EMBL" id="WAT23722.1"/>
    </source>
</evidence>
<sequence length="211" mass="22996">MKIKQYMSKDVITVSPETSVTEAVAKMESHQIHNLPVTKNGQFVGLITQDIIDAKSASDATSLSVYELNYILSQADVEKFMDKKAATATTEWMVEEAAEYMRTNNLRVLPIVDANKKVQGIVTYKDIFKALIDLSGYTPGDEGSRIVVKVVEDRVGVLSDITKVLADASVSVSHIFVNDEDGIEITIQVHAGQGDNAKAAIETAGYEVVTL</sequence>
<dbReference type="Pfam" id="PF00571">
    <property type="entry name" value="CBS"/>
    <property type="match status" value="2"/>
</dbReference>
<dbReference type="PANTHER" id="PTHR43080">
    <property type="entry name" value="CBS DOMAIN-CONTAINING PROTEIN CBSX3, MITOCHONDRIAL"/>
    <property type="match status" value="1"/>
</dbReference>
<gene>
    <name evidence="2" type="ORF">OZ415_05495</name>
</gene>
<proteinExistence type="predicted"/>
<dbReference type="KEGG" id="aui:APT62_04460"/>
<dbReference type="EMBL" id="CP114063">
    <property type="protein sequence ID" value="WAT23722.1"/>
    <property type="molecule type" value="Genomic_DNA"/>
</dbReference>
<evidence type="ECO:0000256" key="1">
    <source>
        <dbReference type="ARBA" id="ARBA00023122"/>
    </source>
</evidence>
<dbReference type="InterPro" id="IPR051257">
    <property type="entry name" value="Diverse_CBS-Domain"/>
</dbReference>
<dbReference type="Gene3D" id="3.10.580.10">
    <property type="entry name" value="CBS-domain"/>
    <property type="match status" value="1"/>
</dbReference>
<reference evidence="2" key="1">
    <citation type="submission" date="2022-12" db="EMBL/GenBank/DDBJ databases">
        <title>Whole genome sequence analysis of a duck derived balloon bacteium Aerococcus urinaeequi henan2020.</title>
        <authorList>
            <person name="Zhang H."/>
            <person name="Qiao H.X."/>
            <person name="Bian C.Z."/>
            <person name="Shu J.C."/>
        </authorList>
    </citation>
    <scope>NUCLEOTIDE SEQUENCE</scope>
    <source>
        <strain evidence="2">2020-HN-1</strain>
    </source>
</reference>